<keyword evidence="2" id="KW-0808">Transferase</keyword>
<gene>
    <name evidence="6" type="ORF">JMJ35_005724</name>
</gene>
<name>A0AA39V4Y1_9LECA</name>
<evidence type="ECO:0000313" key="7">
    <source>
        <dbReference type="Proteomes" id="UP001166286"/>
    </source>
</evidence>
<dbReference type="Proteomes" id="UP001166286">
    <property type="component" value="Unassembled WGS sequence"/>
</dbReference>
<dbReference type="InterPro" id="IPR009288">
    <property type="entry name" value="AIG2-like_dom"/>
</dbReference>
<evidence type="ECO:0000256" key="4">
    <source>
        <dbReference type="SAM" id="MobiDB-lite"/>
    </source>
</evidence>
<dbReference type="AlphaFoldDB" id="A0AA39V4Y1"/>
<protein>
    <recommendedName>
        <fullName evidence="3">Putative gamma-glutamylcyclotransferase</fullName>
    </recommendedName>
</protein>
<evidence type="ECO:0000259" key="5">
    <source>
        <dbReference type="Pfam" id="PF06094"/>
    </source>
</evidence>
<sequence length="332" mass="37144">MDLLQELENMVTNIDDECDPNDKPAEDEIAKWQNIFSYSYNEAIEHITNQRNDFSRCRVSDELWALLQSEKEAQGYSREAFEHETRSRSNKAIPPQPRPLANNNSASRAEPTYLILLTGPLTNAQQIESIASLTSPPSTCSASSEDTGSSHVFCHIDAFTKEILHNWFKIQHPSFAPTFVRVSQARKDLASTSLYPTLGIDSTLPQHRFDTLSLSPSPAQDEYPVTYFFYGTLADPDFLRQLLALPEGEEVVVKPAHVKGGMLKTWGGKYTALVDGVEGDVVEGRSYVVENREREEVLRVYETGVYEAVRCGIVVEGGGMVRGLTFRFVGEV</sequence>
<dbReference type="InterPro" id="IPR045038">
    <property type="entry name" value="AIG2-like"/>
</dbReference>
<dbReference type="SUPFAM" id="SSF110857">
    <property type="entry name" value="Gamma-glutamyl cyclotransferase-like"/>
    <property type="match status" value="1"/>
</dbReference>
<comment type="similarity">
    <text evidence="1">Belongs to the gamma-glutamylcyclotransferase family.</text>
</comment>
<dbReference type="InterPro" id="IPR013024">
    <property type="entry name" value="GGCT-like"/>
</dbReference>
<evidence type="ECO:0000256" key="1">
    <source>
        <dbReference type="ARBA" id="ARBA00008861"/>
    </source>
</evidence>
<feature type="domain" description="Gamma-glutamylcyclotransferase AIG2-like" evidence="5">
    <location>
        <begin position="227"/>
        <end position="325"/>
    </location>
</feature>
<keyword evidence="7" id="KW-1185">Reference proteome</keyword>
<comment type="caution">
    <text evidence="6">The sequence shown here is derived from an EMBL/GenBank/DDBJ whole genome shotgun (WGS) entry which is preliminary data.</text>
</comment>
<dbReference type="PANTHER" id="PTHR31544">
    <property type="entry name" value="AIG2-LIKE PROTEIN D"/>
    <property type="match status" value="1"/>
</dbReference>
<dbReference type="PANTHER" id="PTHR31544:SF4">
    <property type="entry name" value="GAMMA-GLUTAMYLCYCLOTRANSFERASE-RELATED"/>
    <property type="match status" value="1"/>
</dbReference>
<organism evidence="6 7">
    <name type="scientific">Cladonia borealis</name>
    <dbReference type="NCBI Taxonomy" id="184061"/>
    <lineage>
        <taxon>Eukaryota</taxon>
        <taxon>Fungi</taxon>
        <taxon>Dikarya</taxon>
        <taxon>Ascomycota</taxon>
        <taxon>Pezizomycotina</taxon>
        <taxon>Lecanoromycetes</taxon>
        <taxon>OSLEUM clade</taxon>
        <taxon>Lecanoromycetidae</taxon>
        <taxon>Lecanorales</taxon>
        <taxon>Lecanorineae</taxon>
        <taxon>Cladoniaceae</taxon>
        <taxon>Cladonia</taxon>
    </lineage>
</organism>
<evidence type="ECO:0000256" key="2">
    <source>
        <dbReference type="ARBA" id="ARBA00022679"/>
    </source>
</evidence>
<evidence type="ECO:0000256" key="3">
    <source>
        <dbReference type="ARBA" id="ARBA00030602"/>
    </source>
</evidence>
<dbReference type="CDD" id="cd06661">
    <property type="entry name" value="GGCT_like"/>
    <property type="match status" value="1"/>
</dbReference>
<dbReference type="InterPro" id="IPR036568">
    <property type="entry name" value="GGCT-like_sf"/>
</dbReference>
<dbReference type="Pfam" id="PF06094">
    <property type="entry name" value="GGACT"/>
    <property type="match status" value="1"/>
</dbReference>
<dbReference type="Gene3D" id="3.10.490.10">
    <property type="entry name" value="Gamma-glutamyl cyclotransferase-like"/>
    <property type="match status" value="1"/>
</dbReference>
<dbReference type="GO" id="GO:0016740">
    <property type="term" value="F:transferase activity"/>
    <property type="evidence" value="ECO:0007669"/>
    <property type="project" value="UniProtKB-KW"/>
</dbReference>
<feature type="region of interest" description="Disordered" evidence="4">
    <location>
        <begin position="75"/>
        <end position="105"/>
    </location>
</feature>
<evidence type="ECO:0000313" key="6">
    <source>
        <dbReference type="EMBL" id="KAK0511874.1"/>
    </source>
</evidence>
<proteinExistence type="inferred from homology"/>
<dbReference type="EMBL" id="JAFEKC020000012">
    <property type="protein sequence ID" value="KAK0511874.1"/>
    <property type="molecule type" value="Genomic_DNA"/>
</dbReference>
<feature type="compositionally biased region" description="Basic and acidic residues" evidence="4">
    <location>
        <begin position="75"/>
        <end position="87"/>
    </location>
</feature>
<accession>A0AA39V4Y1</accession>
<reference evidence="6" key="1">
    <citation type="submission" date="2023-03" db="EMBL/GenBank/DDBJ databases">
        <title>Complete genome of Cladonia borealis.</title>
        <authorList>
            <person name="Park H."/>
        </authorList>
    </citation>
    <scope>NUCLEOTIDE SEQUENCE</scope>
    <source>
        <strain evidence="6">ANT050790</strain>
    </source>
</reference>